<feature type="signal peptide" evidence="2">
    <location>
        <begin position="1"/>
        <end position="18"/>
    </location>
</feature>
<dbReference type="AlphaFoldDB" id="A0A4P9WG03"/>
<protein>
    <submittedName>
        <fullName evidence="3">Uncharacterized protein</fullName>
    </submittedName>
</protein>
<proteinExistence type="predicted"/>
<keyword evidence="4" id="KW-1185">Reference proteome</keyword>
<keyword evidence="2" id="KW-0732">Signal</keyword>
<evidence type="ECO:0000256" key="1">
    <source>
        <dbReference type="SAM" id="MobiDB-lite"/>
    </source>
</evidence>
<accession>A0A4P9WG03</accession>
<feature type="compositionally biased region" description="Acidic residues" evidence="1">
    <location>
        <begin position="197"/>
        <end position="210"/>
    </location>
</feature>
<name>A0A4P9WG03_9FUNG</name>
<feature type="region of interest" description="Disordered" evidence="1">
    <location>
        <begin position="86"/>
        <end position="137"/>
    </location>
</feature>
<evidence type="ECO:0000256" key="2">
    <source>
        <dbReference type="SAM" id="SignalP"/>
    </source>
</evidence>
<dbReference type="EMBL" id="KZ995417">
    <property type="protein sequence ID" value="RKO90723.1"/>
    <property type="molecule type" value="Genomic_DNA"/>
</dbReference>
<feature type="chain" id="PRO_5020919654" evidence="2">
    <location>
        <begin position="19"/>
        <end position="337"/>
    </location>
</feature>
<feature type="compositionally biased region" description="Basic and acidic residues" evidence="1">
    <location>
        <begin position="174"/>
        <end position="185"/>
    </location>
</feature>
<dbReference type="Proteomes" id="UP000269721">
    <property type="component" value="Unassembled WGS sequence"/>
</dbReference>
<sequence length="337" mass="36569">MQFLQILLLELRLDLIIDDWVFVVVRCAPDVNLDQPLKLTLWRLRGEDERAVAINSDEKCKQRELSPLPAPIAFGTLWRVPGAPRGTGSAGGVLEEKGKEAQLVAQGTGSRGARPRERKETKTINPPLPIQTKQSPLQPHHRLLIISITIIMSLMHTPPGKKRASAAEKATASARKENAERRALEVKLAPSASPAAQEDEREPSEEEVDEMQAGQMDKEEDGDGSPHGPGDGQQPRTRKQWAAFNAQKGGPSGQTGDFPPLGGVTRATASHLDDNDEDEVTSPIIIDGANQDKAVSFRAHAKGVLAQGSVSPKQTPGPYAGNSRDDPLAYFQNMEND</sequence>
<gene>
    <name evidence="3" type="ORF">BDK51DRAFT_46350</name>
</gene>
<evidence type="ECO:0000313" key="3">
    <source>
        <dbReference type="EMBL" id="RKO90723.1"/>
    </source>
</evidence>
<reference evidence="4" key="1">
    <citation type="journal article" date="2018" name="Nat. Microbiol.">
        <title>Leveraging single-cell genomics to expand the fungal tree of life.</title>
        <authorList>
            <person name="Ahrendt S.R."/>
            <person name="Quandt C.A."/>
            <person name="Ciobanu D."/>
            <person name="Clum A."/>
            <person name="Salamov A."/>
            <person name="Andreopoulos B."/>
            <person name="Cheng J.F."/>
            <person name="Woyke T."/>
            <person name="Pelin A."/>
            <person name="Henrissat B."/>
            <person name="Reynolds N.K."/>
            <person name="Benny G.L."/>
            <person name="Smith M.E."/>
            <person name="James T.Y."/>
            <person name="Grigoriev I.V."/>
        </authorList>
    </citation>
    <scope>NUCLEOTIDE SEQUENCE [LARGE SCALE GENOMIC DNA]</scope>
</reference>
<organism evidence="3 4">
    <name type="scientific">Blyttiomyces helicus</name>
    <dbReference type="NCBI Taxonomy" id="388810"/>
    <lineage>
        <taxon>Eukaryota</taxon>
        <taxon>Fungi</taxon>
        <taxon>Fungi incertae sedis</taxon>
        <taxon>Chytridiomycota</taxon>
        <taxon>Chytridiomycota incertae sedis</taxon>
        <taxon>Chytridiomycetes</taxon>
        <taxon>Chytridiomycetes incertae sedis</taxon>
        <taxon>Blyttiomyces</taxon>
    </lineage>
</organism>
<feature type="region of interest" description="Disordered" evidence="1">
    <location>
        <begin position="159"/>
        <end position="281"/>
    </location>
</feature>
<evidence type="ECO:0000313" key="4">
    <source>
        <dbReference type="Proteomes" id="UP000269721"/>
    </source>
</evidence>
<feature type="region of interest" description="Disordered" evidence="1">
    <location>
        <begin position="305"/>
        <end position="337"/>
    </location>
</feature>